<accession>A0A2R5GMH3</accession>
<dbReference type="SUPFAM" id="SSF56059">
    <property type="entry name" value="Glutathione synthetase ATP-binding domain-like"/>
    <property type="match status" value="1"/>
</dbReference>
<dbReference type="GO" id="GO:0036064">
    <property type="term" value="C:ciliary basal body"/>
    <property type="evidence" value="ECO:0007669"/>
    <property type="project" value="TreeGrafter"/>
</dbReference>
<dbReference type="PANTHER" id="PTHR12241:SF145">
    <property type="entry name" value="TUBULIN POLYGLUTAMYLASE TTLL5"/>
    <property type="match status" value="1"/>
</dbReference>
<dbReference type="InterPro" id="IPR004344">
    <property type="entry name" value="TTL/TTLL_fam"/>
</dbReference>
<reference evidence="6 7" key="1">
    <citation type="submission" date="2017-12" db="EMBL/GenBank/DDBJ databases">
        <title>Sequencing, de novo assembly and annotation of complete genome of a new Thraustochytrid species, strain FCC1311.</title>
        <authorList>
            <person name="Sedici K."/>
            <person name="Godart F."/>
            <person name="Aiese Cigliano R."/>
            <person name="Sanseverino W."/>
            <person name="Barakat M."/>
            <person name="Ortet P."/>
            <person name="Marechal E."/>
            <person name="Cagnac O."/>
            <person name="Amato A."/>
        </authorList>
    </citation>
    <scope>NUCLEOTIDE SEQUENCE [LARGE SCALE GENOMIC DNA]</scope>
</reference>
<comment type="caution">
    <text evidence="6">The sequence shown here is derived from an EMBL/GenBank/DDBJ whole genome shotgun (WGS) entry which is preliminary data.</text>
</comment>
<keyword evidence="1" id="KW-0436">Ligase</keyword>
<keyword evidence="7" id="KW-1185">Reference proteome</keyword>
<protein>
    <recommendedName>
        <fullName evidence="4">Tubulin--tyrosine ligase-like protein 5</fullName>
    </recommendedName>
</protein>
<dbReference type="PANTHER" id="PTHR12241">
    <property type="entry name" value="TUBULIN POLYGLUTAMYLASE"/>
    <property type="match status" value="1"/>
</dbReference>
<dbReference type="EMBL" id="BEYU01000085">
    <property type="protein sequence ID" value="GBG30938.1"/>
    <property type="molecule type" value="Genomic_DNA"/>
</dbReference>
<evidence type="ECO:0000313" key="6">
    <source>
        <dbReference type="EMBL" id="GBG30938.1"/>
    </source>
</evidence>
<dbReference type="Proteomes" id="UP000241890">
    <property type="component" value="Unassembled WGS sequence"/>
</dbReference>
<organism evidence="6 7">
    <name type="scientific">Hondaea fermentalgiana</name>
    <dbReference type="NCBI Taxonomy" id="2315210"/>
    <lineage>
        <taxon>Eukaryota</taxon>
        <taxon>Sar</taxon>
        <taxon>Stramenopiles</taxon>
        <taxon>Bigyra</taxon>
        <taxon>Labyrinthulomycetes</taxon>
        <taxon>Thraustochytrida</taxon>
        <taxon>Thraustochytriidae</taxon>
        <taxon>Hondaea</taxon>
    </lineage>
</organism>
<dbReference type="GO" id="GO:0070740">
    <property type="term" value="F:tubulin-glutamic acid ligase activity"/>
    <property type="evidence" value="ECO:0007669"/>
    <property type="project" value="TreeGrafter"/>
</dbReference>
<keyword evidence="3" id="KW-0067">ATP-binding</keyword>
<evidence type="ECO:0000256" key="4">
    <source>
        <dbReference type="ARBA" id="ARBA00041448"/>
    </source>
</evidence>
<evidence type="ECO:0000256" key="2">
    <source>
        <dbReference type="ARBA" id="ARBA00022741"/>
    </source>
</evidence>
<comment type="catalytic activity">
    <reaction evidence="5">
        <text>L-glutamyl-[protein] + L-glutamate + ATP = gamma-L-glutamyl-L-glutamyl-[protein] + ADP + phosphate + H(+)</text>
        <dbReference type="Rhea" id="RHEA:60144"/>
        <dbReference type="Rhea" id="RHEA-COMP:10208"/>
        <dbReference type="Rhea" id="RHEA-COMP:15517"/>
        <dbReference type="ChEBI" id="CHEBI:15378"/>
        <dbReference type="ChEBI" id="CHEBI:29973"/>
        <dbReference type="ChEBI" id="CHEBI:29985"/>
        <dbReference type="ChEBI" id="CHEBI:30616"/>
        <dbReference type="ChEBI" id="CHEBI:43474"/>
        <dbReference type="ChEBI" id="CHEBI:143622"/>
        <dbReference type="ChEBI" id="CHEBI:456216"/>
    </reaction>
    <physiologicalReaction direction="left-to-right" evidence="5">
        <dbReference type="Rhea" id="RHEA:60145"/>
    </physiologicalReaction>
</comment>
<evidence type="ECO:0000313" key="7">
    <source>
        <dbReference type="Proteomes" id="UP000241890"/>
    </source>
</evidence>
<evidence type="ECO:0000256" key="1">
    <source>
        <dbReference type="ARBA" id="ARBA00022598"/>
    </source>
</evidence>
<keyword evidence="2" id="KW-0547">Nucleotide-binding</keyword>
<dbReference type="Gene3D" id="3.30.470.20">
    <property type="entry name" value="ATP-grasp fold, B domain"/>
    <property type="match status" value="1"/>
</dbReference>
<dbReference type="InParanoid" id="A0A2R5GMH3"/>
<dbReference type="GO" id="GO:0015631">
    <property type="term" value="F:tubulin binding"/>
    <property type="evidence" value="ECO:0007669"/>
    <property type="project" value="TreeGrafter"/>
</dbReference>
<sequence>MLLLAALHQQQGDATSAKEALRSLVEADAKAENLPARLRLFSLLAAQDDAKASSEATKVMEQTAQLYAQRCPHDIVGLATLRVLAGTSDTDEIQNLETLNDGSALSHVAEMCLLHLALDDASHLAHKCLIHERLAEIGASEIAPPTRICESDAALAAALENTPEGSLWYIKDPAVQRGQGIRIVRGPVDPANVKQWVPAGRRVCLQEAVKPALLDNAKFGVRMHVLVTTAPEDEALRVFVSRDGILTKCGKSYAHDDTTPLGQITCTSVQRGEAGFNREAVKGPASELWDGFQEALPLIDHAALRSIEAVAGKLCAKPSLKMTRAQLFGYDFCFDDTGKPVFIEANISPQFQDAKKLASLRKSLAPLLINTLPRLLRKDAPETFREPCLGWRFVGQVESS</sequence>
<gene>
    <name evidence="6" type="ORF">FCC1311_071592</name>
</gene>
<proteinExistence type="predicted"/>
<name>A0A2R5GMH3_9STRA</name>
<evidence type="ECO:0000256" key="3">
    <source>
        <dbReference type="ARBA" id="ARBA00022840"/>
    </source>
</evidence>
<dbReference type="AlphaFoldDB" id="A0A2R5GMH3"/>
<dbReference type="Pfam" id="PF03133">
    <property type="entry name" value="TTL"/>
    <property type="match status" value="1"/>
</dbReference>
<dbReference type="GO" id="GO:0000226">
    <property type="term" value="P:microtubule cytoskeleton organization"/>
    <property type="evidence" value="ECO:0007669"/>
    <property type="project" value="TreeGrafter"/>
</dbReference>
<dbReference type="GO" id="GO:0005524">
    <property type="term" value="F:ATP binding"/>
    <property type="evidence" value="ECO:0007669"/>
    <property type="project" value="UniProtKB-KW"/>
</dbReference>
<evidence type="ECO:0000256" key="5">
    <source>
        <dbReference type="ARBA" id="ARBA00049274"/>
    </source>
</evidence>